<proteinExistence type="inferred from homology"/>
<dbReference type="KEGG" id="nta:107775930"/>
<dbReference type="GO" id="GO:0000428">
    <property type="term" value="C:DNA-directed RNA polymerase complex"/>
    <property type="evidence" value="ECO:0007669"/>
    <property type="project" value="UniProtKB-KW"/>
</dbReference>
<evidence type="ECO:0000256" key="1">
    <source>
        <dbReference type="ARBA" id="ARBA00004026"/>
    </source>
</evidence>
<evidence type="ECO:0000313" key="11">
    <source>
        <dbReference type="RefSeq" id="XP_016451237.1"/>
    </source>
</evidence>
<evidence type="ECO:0000256" key="2">
    <source>
        <dbReference type="ARBA" id="ARBA00009493"/>
    </source>
</evidence>
<dbReference type="PANTHER" id="PTHR10102:SF1">
    <property type="entry name" value="DNA-DIRECTED RNA POLYMERASE 3, CHLOROPLASTIC"/>
    <property type="match status" value="1"/>
</dbReference>
<comment type="catalytic activity">
    <reaction evidence="8">
        <text>RNA(n) + a ribonucleoside 5'-triphosphate = RNA(n+1) + diphosphate</text>
        <dbReference type="Rhea" id="RHEA:21248"/>
        <dbReference type="Rhea" id="RHEA-COMP:14527"/>
        <dbReference type="Rhea" id="RHEA-COMP:17342"/>
        <dbReference type="ChEBI" id="CHEBI:33019"/>
        <dbReference type="ChEBI" id="CHEBI:61557"/>
        <dbReference type="ChEBI" id="CHEBI:140395"/>
        <dbReference type="EC" id="2.7.7.6"/>
    </reaction>
</comment>
<dbReference type="GO" id="GO:0003677">
    <property type="term" value="F:DNA binding"/>
    <property type="evidence" value="ECO:0007669"/>
    <property type="project" value="InterPro"/>
</dbReference>
<evidence type="ECO:0000259" key="9">
    <source>
        <dbReference type="Pfam" id="PF00940"/>
    </source>
</evidence>
<keyword evidence="6" id="KW-0548">Nucleotidyltransferase</keyword>
<evidence type="ECO:0000313" key="10">
    <source>
        <dbReference type="RefSeq" id="XP_016451229.1"/>
    </source>
</evidence>
<dbReference type="EC" id="2.7.7.6" evidence="3"/>
<dbReference type="InterPro" id="IPR002092">
    <property type="entry name" value="DNA-dir_Rpol_phage-type"/>
</dbReference>
<accession>A0A1S3YG88</accession>
<reference evidence="10 11" key="1">
    <citation type="submission" date="2025-04" db="UniProtKB">
        <authorList>
            <consortium name="RefSeq"/>
        </authorList>
    </citation>
    <scope>IDENTIFICATION</scope>
</reference>
<dbReference type="PaxDb" id="4097-A0A1S3YG88"/>
<dbReference type="PANTHER" id="PTHR10102">
    <property type="entry name" value="DNA-DIRECTED RNA POLYMERASE, MITOCHONDRIAL"/>
    <property type="match status" value="1"/>
</dbReference>
<name>A0A1S3YG88_TOBAC</name>
<evidence type="ECO:0000256" key="6">
    <source>
        <dbReference type="ARBA" id="ARBA00022695"/>
    </source>
</evidence>
<dbReference type="InterPro" id="IPR046950">
    <property type="entry name" value="DNA-dir_Rpol_C_phage-type"/>
</dbReference>
<dbReference type="RefSeq" id="XP_016451237.1">
    <property type="nucleotide sequence ID" value="XM_016595751.1"/>
</dbReference>
<keyword evidence="4" id="KW-0240">DNA-directed RNA polymerase</keyword>
<dbReference type="GO" id="GO:0006351">
    <property type="term" value="P:DNA-templated transcription"/>
    <property type="evidence" value="ECO:0007669"/>
    <property type="project" value="InterPro"/>
</dbReference>
<organism evidence="10">
    <name type="scientific">Nicotiana tabacum</name>
    <name type="common">Common tobacco</name>
    <dbReference type="NCBI Taxonomy" id="4097"/>
    <lineage>
        <taxon>Eukaryota</taxon>
        <taxon>Viridiplantae</taxon>
        <taxon>Streptophyta</taxon>
        <taxon>Embryophyta</taxon>
        <taxon>Tracheophyta</taxon>
        <taxon>Spermatophyta</taxon>
        <taxon>Magnoliopsida</taxon>
        <taxon>eudicotyledons</taxon>
        <taxon>Gunneridae</taxon>
        <taxon>Pentapetalae</taxon>
        <taxon>asterids</taxon>
        <taxon>lamiids</taxon>
        <taxon>Solanales</taxon>
        <taxon>Solanaceae</taxon>
        <taxon>Nicotianoideae</taxon>
        <taxon>Nicotianeae</taxon>
        <taxon>Nicotiana</taxon>
    </lineage>
</organism>
<comment type="function">
    <text evidence="1">DNA-dependent RNA polymerase catalyzes the transcription of DNA into RNA using the four ribonucleoside triphosphates as substrates.</text>
</comment>
<evidence type="ECO:0000256" key="5">
    <source>
        <dbReference type="ARBA" id="ARBA00022679"/>
    </source>
</evidence>
<evidence type="ECO:0000256" key="4">
    <source>
        <dbReference type="ARBA" id="ARBA00022478"/>
    </source>
</evidence>
<dbReference type="AlphaFoldDB" id="A0A1S3YG88"/>
<dbReference type="RefSeq" id="XP_016451229.1">
    <property type="nucleotide sequence ID" value="XM_016595743.1"/>
</dbReference>
<dbReference type="Pfam" id="PF00940">
    <property type="entry name" value="RNA_pol"/>
    <property type="match status" value="1"/>
</dbReference>
<protein>
    <recommendedName>
        <fullName evidence="3">DNA-directed RNA polymerase</fullName>
        <ecNumber evidence="3">2.7.7.6</ecNumber>
    </recommendedName>
</protein>
<dbReference type="OrthoDB" id="1737329at2759"/>
<dbReference type="InterPro" id="IPR043502">
    <property type="entry name" value="DNA/RNA_pol_sf"/>
</dbReference>
<gene>
    <name evidence="10 11" type="primary">LOC107775930</name>
</gene>
<sequence length="294" mass="33208">MVKGFEIYGVKLVPADMFLKGRDVPETTYAELFAFENGSNMRFSQYGVVDQHLKHFLTGGELLTIATEFLLPLLGRNLIMGNFSEIPFDPGVVISSFPHITLEDKVGLIGKWFADFRFQIAYACSSVGISEARNLLRHIFVAIGLHVTECINAKKGENVLFTMHPEMACREFRCAHTIYFLGSDGIEVVKLINDERLIFGAFCYAAKVTLAAFGKLLQVACREITWLGDCAKMIASGNQPSRWATPLDLLFVRLFFKTQRHDIRTSLQVLALQHKGDSVEDRKQRTVTHWMVHI</sequence>
<dbReference type="GO" id="GO:0003899">
    <property type="term" value="F:DNA-directed RNA polymerase activity"/>
    <property type="evidence" value="ECO:0007669"/>
    <property type="project" value="UniProtKB-EC"/>
</dbReference>
<comment type="similarity">
    <text evidence="2">Belongs to the phage and mitochondrial RNA polymerase family.</text>
</comment>
<feature type="domain" description="DNA-directed RNA polymerase C-terminal" evidence="9">
    <location>
        <begin position="195"/>
        <end position="285"/>
    </location>
</feature>
<dbReference type="Gene3D" id="1.10.150.20">
    <property type="entry name" value="5' to 3' exonuclease, C-terminal subdomain"/>
    <property type="match status" value="1"/>
</dbReference>
<evidence type="ECO:0000256" key="8">
    <source>
        <dbReference type="ARBA" id="ARBA00048552"/>
    </source>
</evidence>
<evidence type="ECO:0000256" key="3">
    <source>
        <dbReference type="ARBA" id="ARBA00012418"/>
    </source>
</evidence>
<dbReference type="STRING" id="4097.A0A1S3YG88"/>
<keyword evidence="5" id="KW-0808">Transferase</keyword>
<keyword evidence="7" id="KW-0804">Transcription</keyword>
<dbReference type="SUPFAM" id="SSF56672">
    <property type="entry name" value="DNA/RNA polymerases"/>
    <property type="match status" value="1"/>
</dbReference>
<evidence type="ECO:0000256" key="7">
    <source>
        <dbReference type="ARBA" id="ARBA00023163"/>
    </source>
</evidence>